<dbReference type="Proteomes" id="UP000030693">
    <property type="component" value="Unassembled WGS sequence"/>
</dbReference>
<evidence type="ECO:0000259" key="1">
    <source>
        <dbReference type="PROSITE" id="PS50206"/>
    </source>
</evidence>
<dbReference type="InterPro" id="IPR001763">
    <property type="entry name" value="Rhodanese-like_dom"/>
</dbReference>
<accession>A0A058YZU5</accession>
<dbReference type="Gene3D" id="3.40.250.10">
    <property type="entry name" value="Rhodanese-like domain"/>
    <property type="match status" value="1"/>
</dbReference>
<dbReference type="SUPFAM" id="SSF52821">
    <property type="entry name" value="Rhodanese/Cell cycle control phosphatase"/>
    <property type="match status" value="1"/>
</dbReference>
<evidence type="ECO:0000313" key="3">
    <source>
        <dbReference type="Proteomes" id="UP000030693"/>
    </source>
</evidence>
<organism evidence="2">
    <name type="scientific">Fonticula alba</name>
    <name type="common">Slime mold</name>
    <dbReference type="NCBI Taxonomy" id="691883"/>
    <lineage>
        <taxon>Eukaryota</taxon>
        <taxon>Rotosphaerida</taxon>
        <taxon>Fonticulaceae</taxon>
        <taxon>Fonticula</taxon>
    </lineage>
</organism>
<dbReference type="Pfam" id="PF00581">
    <property type="entry name" value="Rhodanese"/>
    <property type="match status" value="1"/>
</dbReference>
<keyword evidence="3" id="KW-1185">Reference proteome</keyword>
<protein>
    <recommendedName>
        <fullName evidence="1">Rhodanese domain-containing protein</fullName>
    </recommendedName>
</protein>
<name>A0A058YZU5_FONAL</name>
<evidence type="ECO:0000313" key="2">
    <source>
        <dbReference type="EMBL" id="KCV67485.1"/>
    </source>
</evidence>
<dbReference type="EMBL" id="KB932217">
    <property type="protein sequence ID" value="KCV67485.1"/>
    <property type="molecule type" value="Genomic_DNA"/>
</dbReference>
<dbReference type="RefSeq" id="XP_009498046.1">
    <property type="nucleotide sequence ID" value="XM_009499771.1"/>
</dbReference>
<dbReference type="InterPro" id="IPR036873">
    <property type="entry name" value="Rhodanese-like_dom_sf"/>
</dbReference>
<dbReference type="GO" id="GO:0004792">
    <property type="term" value="F:thiosulfate-cyanide sulfurtransferase activity"/>
    <property type="evidence" value="ECO:0007669"/>
    <property type="project" value="TreeGrafter"/>
</dbReference>
<dbReference type="CDD" id="cd00158">
    <property type="entry name" value="RHOD"/>
    <property type="match status" value="1"/>
</dbReference>
<dbReference type="OrthoDB" id="566238at2759"/>
<dbReference type="AlphaFoldDB" id="A0A058YZU5"/>
<proteinExistence type="predicted"/>
<sequence length="242" mass="25636">MKAAMRAGRSLAGLTARSAAAGFSSASGSPGSLAPWTEAAVPRTVDALESYYADAVEELADQAAGPSGQPASLPTLEHALLQFHDRHRYFSLAAVDQLLEPAEPAPAEITPLLARAALHNDGPWQALLLDVRPMPARQALRLPGAVPLSMEQLQDRQLMLDLVREHARQRGFPLSSSHAEPGISPREVPIVVSCQAGVRSLTGAQILRDAGFTRAISLQGGLNLWATLNLPVEACPPPDDKA</sequence>
<dbReference type="PANTHER" id="PTHR44086">
    <property type="entry name" value="THIOSULFATE SULFURTRANSFERASE RDL2, MITOCHONDRIAL-RELATED"/>
    <property type="match status" value="1"/>
</dbReference>
<dbReference type="GeneID" id="20530730"/>
<dbReference type="PANTHER" id="PTHR44086:SF10">
    <property type="entry name" value="THIOSULFATE SULFURTRANSFERASE_RHODANESE-LIKE DOMAIN-CONTAINING PROTEIN 3"/>
    <property type="match status" value="1"/>
</dbReference>
<feature type="domain" description="Rhodanese" evidence="1">
    <location>
        <begin position="125"/>
        <end position="234"/>
    </location>
</feature>
<dbReference type="SMART" id="SM00450">
    <property type="entry name" value="RHOD"/>
    <property type="match status" value="1"/>
</dbReference>
<reference evidence="2" key="1">
    <citation type="submission" date="2013-04" db="EMBL/GenBank/DDBJ databases">
        <title>The Genome Sequence of Fonticula alba ATCC 38817.</title>
        <authorList>
            <consortium name="The Broad Institute Genomics Platform"/>
            <person name="Russ C."/>
            <person name="Cuomo C."/>
            <person name="Burger G."/>
            <person name="Gray M.W."/>
            <person name="Holland P.W.H."/>
            <person name="King N."/>
            <person name="Lang F.B.F."/>
            <person name="Roger A.J."/>
            <person name="Ruiz-Trillo I."/>
            <person name="Brown M."/>
            <person name="Walker B."/>
            <person name="Young S."/>
            <person name="Zeng Q."/>
            <person name="Gargeya S."/>
            <person name="Fitzgerald M."/>
            <person name="Haas B."/>
            <person name="Abouelleil A."/>
            <person name="Allen A.W."/>
            <person name="Alvarado L."/>
            <person name="Arachchi H.M."/>
            <person name="Berlin A.M."/>
            <person name="Chapman S.B."/>
            <person name="Gainer-Dewar J."/>
            <person name="Goldberg J."/>
            <person name="Griggs A."/>
            <person name="Gujja S."/>
            <person name="Hansen M."/>
            <person name="Howarth C."/>
            <person name="Imamovic A."/>
            <person name="Ireland A."/>
            <person name="Larimer J."/>
            <person name="McCowan C."/>
            <person name="Murphy C."/>
            <person name="Pearson M."/>
            <person name="Poon T.W."/>
            <person name="Priest M."/>
            <person name="Roberts A."/>
            <person name="Saif S."/>
            <person name="Shea T."/>
            <person name="Sisk P."/>
            <person name="Sykes S."/>
            <person name="Wortman J."/>
            <person name="Nusbaum C."/>
            <person name="Birren B."/>
        </authorList>
    </citation>
    <scope>NUCLEOTIDE SEQUENCE [LARGE SCALE GENOMIC DNA]</scope>
    <source>
        <strain evidence="2">ATCC 38817</strain>
    </source>
</reference>
<gene>
    <name evidence="2" type="ORF">H696_06005</name>
</gene>
<dbReference type="PROSITE" id="PS50206">
    <property type="entry name" value="RHODANESE_3"/>
    <property type="match status" value="1"/>
</dbReference>